<sequence length="134" mass="13494">MAQIGPVTLTLTCIADNAVESIQSALAAIEASGTAPQGFDDFFAGLGSDLGADLREDAVDLLFAEPVLRTADGALECALKPSQRYIELVAAIARDGNVAVDCSGHGWPVLSIVSPNTIVADAGGAAIPPAEGCA</sequence>
<evidence type="ECO:0000313" key="1">
    <source>
        <dbReference type="EMBL" id="PXW75955.1"/>
    </source>
</evidence>
<dbReference type="EMBL" id="QJJM01000006">
    <property type="protein sequence ID" value="PXW75955.1"/>
    <property type="molecule type" value="Genomic_DNA"/>
</dbReference>
<protein>
    <submittedName>
        <fullName evidence="1">Uncharacterized protein</fullName>
    </submittedName>
</protein>
<reference evidence="1 2" key="1">
    <citation type="submission" date="2018-05" db="EMBL/GenBank/DDBJ databases">
        <title>Genomic Encyclopedia of Type Strains, Phase IV (KMG-IV): sequencing the most valuable type-strain genomes for metagenomic binning, comparative biology and taxonomic classification.</title>
        <authorList>
            <person name="Goeker M."/>
        </authorList>
    </citation>
    <scope>NUCLEOTIDE SEQUENCE [LARGE SCALE GENOMIC DNA]</scope>
    <source>
        <strain evidence="1 2">DSM 3183</strain>
    </source>
</reference>
<proteinExistence type="predicted"/>
<dbReference type="RefSeq" id="WP_110298636.1">
    <property type="nucleotide sequence ID" value="NZ_QJJM01000006.1"/>
</dbReference>
<name>A0A2V3V720_9SPHN</name>
<accession>A0A2V3V720</accession>
<dbReference type="OrthoDB" id="9919155at2"/>
<gene>
    <name evidence="1" type="ORF">C7451_106119</name>
</gene>
<comment type="caution">
    <text evidence="1">The sequence shown here is derived from an EMBL/GenBank/DDBJ whole genome shotgun (WGS) entry which is preliminary data.</text>
</comment>
<evidence type="ECO:0000313" key="2">
    <source>
        <dbReference type="Proteomes" id="UP000248014"/>
    </source>
</evidence>
<organism evidence="1 2">
    <name type="scientific">Blastomonas natatoria</name>
    <dbReference type="NCBI Taxonomy" id="34015"/>
    <lineage>
        <taxon>Bacteria</taxon>
        <taxon>Pseudomonadati</taxon>
        <taxon>Pseudomonadota</taxon>
        <taxon>Alphaproteobacteria</taxon>
        <taxon>Sphingomonadales</taxon>
        <taxon>Sphingomonadaceae</taxon>
        <taxon>Blastomonas</taxon>
    </lineage>
</organism>
<dbReference type="Proteomes" id="UP000248014">
    <property type="component" value="Unassembled WGS sequence"/>
</dbReference>
<dbReference type="AlphaFoldDB" id="A0A2V3V720"/>
<keyword evidence="2" id="KW-1185">Reference proteome</keyword>